<keyword evidence="5" id="KW-1185">Reference proteome</keyword>
<dbReference type="AlphaFoldDB" id="A0A167JQY2"/>
<keyword evidence="2" id="KW-1133">Transmembrane helix</keyword>
<dbReference type="EMBL" id="SBHS01000006">
    <property type="protein sequence ID" value="TWU76038.1"/>
    <property type="molecule type" value="Genomic_DNA"/>
</dbReference>
<evidence type="ECO:0000313" key="6">
    <source>
        <dbReference type="Proteomes" id="UP000317257"/>
    </source>
</evidence>
<reference evidence="3 5" key="1">
    <citation type="journal article" date="2016" name="Genome Biol. Evol.">
        <title>Divergent and convergent evolution of fungal pathogenicity.</title>
        <authorList>
            <person name="Shang Y."/>
            <person name="Xiao G."/>
            <person name="Zheng P."/>
            <person name="Cen K."/>
            <person name="Zhan S."/>
            <person name="Wang C."/>
        </authorList>
    </citation>
    <scope>NUCLEOTIDE SEQUENCE [LARGE SCALE GENOMIC DNA]</scope>
    <source>
        <strain evidence="3 5">RCEF 4871</strain>
    </source>
</reference>
<feature type="region of interest" description="Disordered" evidence="1">
    <location>
        <begin position="1"/>
        <end position="102"/>
    </location>
</feature>
<accession>A0A5C6GGM3</accession>
<feature type="compositionally biased region" description="Pro residues" evidence="1">
    <location>
        <begin position="58"/>
        <end position="73"/>
    </location>
</feature>
<evidence type="ECO:0000313" key="5">
    <source>
        <dbReference type="Proteomes" id="UP000243498"/>
    </source>
</evidence>
<comment type="caution">
    <text evidence="3">The sequence shown here is derived from an EMBL/GenBank/DDBJ whole genome shotgun (WGS) entry which is preliminary data.</text>
</comment>
<evidence type="ECO:0000313" key="4">
    <source>
        <dbReference type="EMBL" id="TWU76038.1"/>
    </source>
</evidence>
<organism evidence="3 5">
    <name type="scientific">Metarhizium rileyi (strain RCEF 4871)</name>
    <name type="common">Nomuraea rileyi</name>
    <dbReference type="NCBI Taxonomy" id="1649241"/>
    <lineage>
        <taxon>Eukaryota</taxon>
        <taxon>Fungi</taxon>
        <taxon>Dikarya</taxon>
        <taxon>Ascomycota</taxon>
        <taxon>Pezizomycotina</taxon>
        <taxon>Sordariomycetes</taxon>
        <taxon>Hypocreomycetidae</taxon>
        <taxon>Hypocreales</taxon>
        <taxon>Clavicipitaceae</taxon>
        <taxon>Metarhizium</taxon>
    </lineage>
</organism>
<name>A0A167JQY2_METRR</name>
<sequence>MDDALPSPSPSPVGRSSRLQDEEVDLLTPLLQSRRPSRQYGPISPPSSDSLIRTRSCPPRPEALPAFANPPWPSRASRADVQAPTSPEFWTAPRGQAGLSTPRTPSIQVHYESAGGQVRETTLSMASEDTVRGLPLTPFPPWMSNSDRECRASCEGRYESSKSEAGGCRCDGLGGMRKGFVHAMVLAVQFIALMGVSCVWVGVAVREAGSDAELFWLWVYVQPALGMLGLFTMAMILVYEVIDLSDTVFLGAQVVMLVVTSTTGFCMAWWAFEQGSRVVIGTAVGTAAMMLGVGMFGFVRAALIWWLEES</sequence>
<gene>
    <name evidence="4" type="ORF">ED733_007290</name>
    <name evidence="3" type="ORF">NOR_01071</name>
</gene>
<accession>A0A167JQY2</accession>
<feature type="transmembrane region" description="Helical" evidence="2">
    <location>
        <begin position="179"/>
        <end position="203"/>
    </location>
</feature>
<dbReference type="EMBL" id="AZHC01000002">
    <property type="protein sequence ID" value="OAA50621.1"/>
    <property type="molecule type" value="Genomic_DNA"/>
</dbReference>
<keyword evidence="2" id="KW-0472">Membrane</keyword>
<feature type="transmembrane region" description="Helical" evidence="2">
    <location>
        <begin position="278"/>
        <end position="307"/>
    </location>
</feature>
<evidence type="ECO:0000256" key="2">
    <source>
        <dbReference type="SAM" id="Phobius"/>
    </source>
</evidence>
<dbReference type="Proteomes" id="UP000243498">
    <property type="component" value="Unassembled WGS sequence"/>
</dbReference>
<evidence type="ECO:0000313" key="3">
    <source>
        <dbReference type="EMBL" id="OAA50621.1"/>
    </source>
</evidence>
<reference evidence="4" key="3">
    <citation type="journal article" date="2019" name="Microbiol. Resour. Announc.">
        <title>Genome Sequence of Metarhizium rileyi, a Microbial Control Agent for Lepidoptera.</title>
        <authorList>
            <person name="Binneck E."/>
            <person name="Lastra C.C.L."/>
            <person name="Sosa-Gomez D.R."/>
        </authorList>
    </citation>
    <scope>NUCLEOTIDE SEQUENCE</scope>
    <source>
        <strain evidence="4">Cep018-CH2</strain>
    </source>
</reference>
<protein>
    <submittedName>
        <fullName evidence="3">Peroxisomal membrane protein PEX31</fullName>
    </submittedName>
</protein>
<keyword evidence="2" id="KW-0812">Transmembrane</keyword>
<feature type="transmembrane region" description="Helical" evidence="2">
    <location>
        <begin position="215"/>
        <end position="238"/>
    </location>
</feature>
<reference evidence="6" key="2">
    <citation type="submission" date="2018-12" db="EMBL/GenBank/DDBJ databases">
        <title>The complete genome of Metarhizium rileyi, a key fungal pathogen of Lepidoptera.</title>
        <authorList>
            <person name="Binneck E."/>
            <person name="Lastra C.C.L."/>
            <person name="Sosa-Gomez D.R."/>
        </authorList>
    </citation>
    <scope>NUCLEOTIDE SEQUENCE [LARGE SCALE GENOMIC DNA]</scope>
    <source>
        <strain evidence="6">Cep018-CH2</strain>
    </source>
</reference>
<feature type="transmembrane region" description="Helical" evidence="2">
    <location>
        <begin position="250"/>
        <end position="272"/>
    </location>
</feature>
<proteinExistence type="predicted"/>
<evidence type="ECO:0000256" key="1">
    <source>
        <dbReference type="SAM" id="MobiDB-lite"/>
    </source>
</evidence>
<dbReference type="Proteomes" id="UP000317257">
    <property type="component" value="Unassembled WGS sequence"/>
</dbReference>
<dbReference type="OrthoDB" id="4941446at2759"/>